<evidence type="ECO:0000256" key="3">
    <source>
        <dbReference type="ARBA" id="ARBA00007792"/>
    </source>
</evidence>
<dbReference type="PRINTS" id="PR00911">
    <property type="entry name" value="GLHYDRLASE11"/>
</dbReference>
<reference evidence="17" key="1">
    <citation type="submission" date="2009-07" db="EMBL/GenBank/DDBJ databases">
        <authorList>
            <consortium name="US DOE Joint Genome Institute (JGI-PGF)"/>
            <person name="Lucas S."/>
            <person name="Copeland A."/>
            <person name="Lapidus A."/>
            <person name="Glavina del Rio T."/>
            <person name="Tice H."/>
            <person name="Bruce D."/>
            <person name="Goodwin L."/>
            <person name="Pitluck S."/>
            <person name="Larimer F."/>
            <person name="Land M.L."/>
            <person name="Mouttaki H."/>
            <person name="He Z."/>
            <person name="Zhou J."/>
            <person name="Hemme C.L."/>
        </authorList>
    </citation>
    <scope>NUCLEOTIDE SEQUENCE</scope>
    <source>
        <strain evidence="17">DSM 2782</strain>
    </source>
</reference>
<evidence type="ECO:0000259" key="16">
    <source>
        <dbReference type="PROSITE" id="PS51761"/>
    </source>
</evidence>
<dbReference type="InterPro" id="IPR005084">
    <property type="entry name" value="CBM6"/>
</dbReference>
<dbReference type="Gene3D" id="2.60.120.180">
    <property type="match status" value="1"/>
</dbReference>
<feature type="compositionally biased region" description="Gly residues" evidence="12">
    <location>
        <begin position="224"/>
        <end position="238"/>
    </location>
</feature>
<keyword evidence="9 11" id="KW-0326">Glycosidase</keyword>
<dbReference type="InterPro" id="IPR013319">
    <property type="entry name" value="GH11/12"/>
</dbReference>
<feature type="domain" description="NodB homology" evidence="15">
    <location>
        <begin position="375"/>
        <end position="552"/>
    </location>
</feature>
<feature type="chain" id="PRO_5003271324" description="endo-1,4-beta-xylanase" evidence="13">
    <location>
        <begin position="31"/>
        <end position="554"/>
    </location>
</feature>
<dbReference type="eggNOG" id="COG2273">
    <property type="taxonomic scope" value="Bacteria"/>
</dbReference>
<feature type="domain" description="GH11" evidence="16">
    <location>
        <begin position="33"/>
        <end position="220"/>
    </location>
</feature>
<gene>
    <name evidence="17" type="ORF">Cpap_1159</name>
</gene>
<feature type="region of interest" description="Disordered" evidence="12">
    <location>
        <begin position="212"/>
        <end position="238"/>
    </location>
</feature>
<evidence type="ECO:0000256" key="12">
    <source>
        <dbReference type="SAM" id="MobiDB-lite"/>
    </source>
</evidence>
<dbReference type="InterPro" id="IPR001137">
    <property type="entry name" value="Glyco_hydro_11"/>
</dbReference>
<evidence type="ECO:0000256" key="9">
    <source>
        <dbReference type="ARBA" id="ARBA00023295"/>
    </source>
</evidence>
<proteinExistence type="inferred from homology"/>
<evidence type="ECO:0000256" key="1">
    <source>
        <dbReference type="ARBA" id="ARBA00000681"/>
    </source>
</evidence>
<comment type="similarity">
    <text evidence="3 11">Belongs to the glycosyl hydrolase 11 (cellulase G) family.</text>
</comment>
<dbReference type="STRING" id="588581.Cpap_1159"/>
<dbReference type="eggNOG" id="COG0726">
    <property type="taxonomic scope" value="Bacteria"/>
</dbReference>
<dbReference type="AlphaFoldDB" id="F1TF26"/>
<dbReference type="Gene3D" id="3.20.20.370">
    <property type="entry name" value="Glycoside hydrolase/deacetylase"/>
    <property type="match status" value="1"/>
</dbReference>
<evidence type="ECO:0000256" key="11">
    <source>
        <dbReference type="PROSITE-ProRule" id="PRU01097"/>
    </source>
</evidence>
<dbReference type="SMART" id="SM00606">
    <property type="entry name" value="CBD_IV"/>
    <property type="match status" value="1"/>
</dbReference>
<keyword evidence="6 13" id="KW-0732">Signal</keyword>
<evidence type="ECO:0000256" key="4">
    <source>
        <dbReference type="ARBA" id="ARBA00012590"/>
    </source>
</evidence>
<evidence type="ECO:0000256" key="6">
    <source>
        <dbReference type="ARBA" id="ARBA00022729"/>
    </source>
</evidence>
<keyword evidence="7 11" id="KW-0378">Hydrolase</keyword>
<feature type="signal peptide" evidence="13">
    <location>
        <begin position="1"/>
        <end position="30"/>
    </location>
</feature>
<dbReference type="PROSITE" id="PS51761">
    <property type="entry name" value="GH11_3"/>
    <property type="match status" value="1"/>
</dbReference>
<accession>F1TF26</accession>
<dbReference type="InterPro" id="IPR018208">
    <property type="entry name" value="GH11_AS_1"/>
</dbReference>
<dbReference type="CDD" id="cd04084">
    <property type="entry name" value="CBM6_xylanase-like"/>
    <property type="match status" value="1"/>
</dbReference>
<dbReference type="OrthoDB" id="9806342at2"/>
<organism evidence="17 18">
    <name type="scientific">Ruminiclostridium papyrosolvens DSM 2782</name>
    <dbReference type="NCBI Taxonomy" id="588581"/>
    <lineage>
        <taxon>Bacteria</taxon>
        <taxon>Bacillati</taxon>
        <taxon>Bacillota</taxon>
        <taxon>Clostridia</taxon>
        <taxon>Eubacteriales</taxon>
        <taxon>Oscillospiraceae</taxon>
        <taxon>Ruminiclostridium</taxon>
    </lineage>
</organism>
<dbReference type="Gene3D" id="2.60.120.260">
    <property type="entry name" value="Galactose-binding domain-like"/>
    <property type="match status" value="1"/>
</dbReference>
<dbReference type="SUPFAM" id="SSF88713">
    <property type="entry name" value="Glycoside hydrolase/deacetylase"/>
    <property type="match status" value="1"/>
</dbReference>
<keyword evidence="5 11" id="KW-0858">Xylan degradation</keyword>
<keyword evidence="18" id="KW-1185">Reference proteome</keyword>
<reference evidence="17" key="2">
    <citation type="submission" date="2011-01" db="EMBL/GenBank/DDBJ databases">
        <title>The Non-contiguous Finished genome of Clostridium papyrosolvens.</title>
        <authorList>
            <person name="Lucas S."/>
            <person name="Copeland A."/>
            <person name="Lapidus A."/>
            <person name="Cheng J.-F."/>
            <person name="Goodwin L."/>
            <person name="Pitluck S."/>
            <person name="Misra M."/>
            <person name="Chertkov O."/>
            <person name="Detter J.C."/>
            <person name="Han C."/>
            <person name="Tapia R."/>
            <person name="Land M."/>
            <person name="Hauser L."/>
            <person name="Kyrpides N."/>
            <person name="Ivanova N."/>
            <person name="Pagani I."/>
            <person name="Mouttaki H."/>
            <person name="He Z."/>
            <person name="Zhou J."/>
            <person name="Hemme C.L."/>
            <person name="Woyke T."/>
        </authorList>
    </citation>
    <scope>NUCLEOTIDE SEQUENCE [LARGE SCALE GENOMIC DNA]</scope>
    <source>
        <strain evidence="17">DSM 2782</strain>
    </source>
</reference>
<keyword evidence="10 11" id="KW-0624">Polysaccharide degradation</keyword>
<feature type="active site" description="Nucleophile" evidence="11">
    <location>
        <position position="117"/>
    </location>
</feature>
<dbReference type="UniPathway" id="UPA00114"/>
<dbReference type="RefSeq" id="WP_004620520.1">
    <property type="nucleotide sequence ID" value="NZ_ACXX02000010.1"/>
</dbReference>
<dbReference type="InterPro" id="IPR002509">
    <property type="entry name" value="NODB_dom"/>
</dbReference>
<dbReference type="InterPro" id="IPR006584">
    <property type="entry name" value="Cellulose-bd_IV"/>
</dbReference>
<evidence type="ECO:0000259" key="15">
    <source>
        <dbReference type="PROSITE" id="PS51677"/>
    </source>
</evidence>
<dbReference type="PROSITE" id="PS00777">
    <property type="entry name" value="GH11_2"/>
    <property type="match status" value="1"/>
</dbReference>
<evidence type="ECO:0000256" key="2">
    <source>
        <dbReference type="ARBA" id="ARBA00004851"/>
    </source>
</evidence>
<dbReference type="PANTHER" id="PTHR46828:SF2">
    <property type="entry name" value="ENDO-1,4-BETA-XYLANASE A-RELATED"/>
    <property type="match status" value="1"/>
</dbReference>
<dbReference type="InterPro" id="IPR013320">
    <property type="entry name" value="ConA-like_dom_sf"/>
</dbReference>
<dbReference type="GO" id="GO:0016810">
    <property type="term" value="F:hydrolase activity, acting on carbon-nitrogen (but not peptide) bonds"/>
    <property type="evidence" value="ECO:0007669"/>
    <property type="project" value="InterPro"/>
</dbReference>
<evidence type="ECO:0000313" key="18">
    <source>
        <dbReference type="Proteomes" id="UP000003860"/>
    </source>
</evidence>
<dbReference type="InterPro" id="IPR033123">
    <property type="entry name" value="GH11_dom"/>
</dbReference>
<evidence type="ECO:0000256" key="13">
    <source>
        <dbReference type="SAM" id="SignalP"/>
    </source>
</evidence>
<protein>
    <recommendedName>
        <fullName evidence="4 11">endo-1,4-beta-xylanase</fullName>
        <ecNumber evidence="4 11">3.2.1.8</ecNumber>
    </recommendedName>
</protein>
<sequence>MLNKAKGKFKRLAIAAVMIASLLIPTTAFAGDTLTSNKTGYDGNFYYSFWTDGGGYASMTLNGNGSYSTSWRNCGNFTAGKGWEIGKERVINFSGNFNGGNNGYLAVYGWTKNPLVEYYIVEDYGSWTPPGGTPVGTVNSDGGTYNIYRTQRVNQPSIVGPATFYQYWSVRTTKRSSGSVTTANHFNAWKSKGWQMGTHDYQIVETEGYQSSGSSSITVSEGSSNGGNNGGNTGGNTGGTTGGINLNSWQCNNRSSSLNSWTGAVGGWKVGDWIEFDNVNLSGASYLNFNLAAAQGGSFKVVTDSYYGTQIGSLNFNSTGGWNTYTNQSCNLSNVSGNHNLYIICTGGTANLGTLTLGSSNSTGGNTGGNTGANGNVYLCFDDGPNNSNSATLVSALKNAGADKATLFVWGNRISSNSNGWNAYKNSGYSLQNHSWSHSHMTSWSYQQVYNDLQQCNQAIVNAGKPAPTKIRLPYLESNATIQQACSALGLTVVSPNVDSQDWNGASTQSIVNACNNLNANGNALMHDGYASTNSAIPTIIQNLKNRGLGFAQY</sequence>
<dbReference type="PROSITE" id="PS51175">
    <property type="entry name" value="CBM6"/>
    <property type="match status" value="1"/>
</dbReference>
<dbReference type="PANTHER" id="PTHR46828">
    <property type="entry name" value="ENDO-1,4-BETA-XYLANASE A-RELATED"/>
    <property type="match status" value="1"/>
</dbReference>
<evidence type="ECO:0000256" key="5">
    <source>
        <dbReference type="ARBA" id="ARBA00022651"/>
    </source>
</evidence>
<dbReference type="Pfam" id="PF03422">
    <property type="entry name" value="CBM_6"/>
    <property type="match status" value="1"/>
</dbReference>
<dbReference type="GO" id="GO:0045493">
    <property type="term" value="P:xylan catabolic process"/>
    <property type="evidence" value="ECO:0007669"/>
    <property type="project" value="UniProtKB-UniRule"/>
</dbReference>
<dbReference type="InterPro" id="IPR008979">
    <property type="entry name" value="Galactose-bd-like_sf"/>
</dbReference>
<dbReference type="PROSITE" id="PS00776">
    <property type="entry name" value="GH11_1"/>
    <property type="match status" value="1"/>
</dbReference>
<dbReference type="InterPro" id="IPR033119">
    <property type="entry name" value="GH11_AS_2"/>
</dbReference>
<comment type="caution">
    <text evidence="17">The sequence shown here is derived from an EMBL/GenBank/DDBJ whole genome shotgun (WGS) entry which is preliminary data.</text>
</comment>
<dbReference type="GO" id="GO:0031176">
    <property type="term" value="F:endo-1,4-beta-xylanase activity"/>
    <property type="evidence" value="ECO:0007669"/>
    <property type="project" value="UniProtKB-UniRule"/>
</dbReference>
<dbReference type="FunFam" id="2.60.120.180:FF:000001">
    <property type="entry name" value="Endo-1,4-beta-xylanase"/>
    <property type="match status" value="1"/>
</dbReference>
<feature type="compositionally biased region" description="Low complexity" evidence="12">
    <location>
        <begin position="212"/>
        <end position="223"/>
    </location>
</feature>
<comment type="pathway">
    <text evidence="2 11">Glycan degradation; xylan degradation.</text>
</comment>
<evidence type="ECO:0000256" key="10">
    <source>
        <dbReference type="ARBA" id="ARBA00023326"/>
    </source>
</evidence>
<evidence type="ECO:0000256" key="7">
    <source>
        <dbReference type="ARBA" id="ARBA00022801"/>
    </source>
</evidence>
<dbReference type="GO" id="GO:0030246">
    <property type="term" value="F:carbohydrate binding"/>
    <property type="evidence" value="ECO:0007669"/>
    <property type="project" value="InterPro"/>
</dbReference>
<dbReference type="PROSITE" id="PS51677">
    <property type="entry name" value="NODB"/>
    <property type="match status" value="1"/>
</dbReference>
<evidence type="ECO:0000256" key="8">
    <source>
        <dbReference type="ARBA" id="ARBA00023277"/>
    </source>
</evidence>
<dbReference type="InterPro" id="IPR011330">
    <property type="entry name" value="Glyco_hydro/deAcase_b/a-brl"/>
</dbReference>
<evidence type="ECO:0000313" key="17">
    <source>
        <dbReference type="EMBL" id="EGD46964.1"/>
    </source>
</evidence>
<dbReference type="EC" id="3.2.1.8" evidence="4 11"/>
<dbReference type="EMBL" id="ACXX02000010">
    <property type="protein sequence ID" value="EGD46964.1"/>
    <property type="molecule type" value="Genomic_DNA"/>
</dbReference>
<dbReference type="CDD" id="cd10953">
    <property type="entry name" value="CE4_SlAXE_like"/>
    <property type="match status" value="1"/>
</dbReference>
<dbReference type="Pfam" id="PF01522">
    <property type="entry name" value="Polysacc_deac_1"/>
    <property type="match status" value="1"/>
</dbReference>
<evidence type="ECO:0000259" key="14">
    <source>
        <dbReference type="PROSITE" id="PS51175"/>
    </source>
</evidence>
<keyword evidence="8 11" id="KW-0119">Carbohydrate metabolism</keyword>
<feature type="domain" description="CBM6" evidence="14">
    <location>
        <begin position="231"/>
        <end position="358"/>
    </location>
</feature>
<dbReference type="Proteomes" id="UP000003860">
    <property type="component" value="Unassembled WGS sequence"/>
</dbReference>
<comment type="catalytic activity">
    <reaction evidence="1 11">
        <text>Endohydrolysis of (1-&gt;4)-beta-D-xylosidic linkages in xylans.</text>
        <dbReference type="EC" id="3.2.1.8"/>
    </reaction>
</comment>
<dbReference type="SUPFAM" id="SSF49785">
    <property type="entry name" value="Galactose-binding domain-like"/>
    <property type="match status" value="1"/>
</dbReference>
<dbReference type="SUPFAM" id="SSF49899">
    <property type="entry name" value="Concanavalin A-like lectins/glucanases"/>
    <property type="match status" value="1"/>
</dbReference>
<dbReference type="Pfam" id="PF00457">
    <property type="entry name" value="Glyco_hydro_11"/>
    <property type="match status" value="1"/>
</dbReference>
<feature type="active site" description="Proton donor" evidence="11">
    <location>
        <position position="207"/>
    </location>
</feature>
<name>F1TF26_9FIRM</name>